<organism evidence="2 3">
    <name type="scientific">Acinetobacter phage VB_ApiP_XC38</name>
    <dbReference type="NCBI Taxonomy" id="2655002"/>
    <lineage>
        <taxon>Viruses</taxon>
        <taxon>Duplodnaviria</taxon>
        <taxon>Heunggongvirae</taxon>
        <taxon>Uroviricota</taxon>
        <taxon>Caudoviricetes</taxon>
        <taxon>Schitoviridae</taxon>
        <taxon>Exceevirus</taxon>
        <taxon>Exceevirus Xc38</taxon>
    </lineage>
</organism>
<keyword evidence="1" id="KW-0472">Membrane</keyword>
<keyword evidence="1" id="KW-0812">Transmembrane</keyword>
<feature type="transmembrane region" description="Helical" evidence="1">
    <location>
        <begin position="39"/>
        <end position="59"/>
    </location>
</feature>
<feature type="transmembrane region" description="Helical" evidence="1">
    <location>
        <begin position="6"/>
        <end position="27"/>
    </location>
</feature>
<keyword evidence="1" id="KW-1133">Transmembrane helix</keyword>
<evidence type="ECO:0000313" key="2">
    <source>
        <dbReference type="EMBL" id="QFR59735.1"/>
    </source>
</evidence>
<accession>A0A5P8PR50</accession>
<protein>
    <submittedName>
        <fullName evidence="2">Uncharacterized protein</fullName>
    </submittedName>
</protein>
<evidence type="ECO:0000313" key="3">
    <source>
        <dbReference type="Proteomes" id="UP000326537"/>
    </source>
</evidence>
<keyword evidence="3" id="KW-1185">Reference proteome</keyword>
<dbReference type="Proteomes" id="UP000326537">
    <property type="component" value="Segment"/>
</dbReference>
<sequence>MYRDQEIISFMVAILMSCVTAYVSIVRKVMRKRGKITKLWLSSEVMMCLLAFLIALELYPHLASLMPAFMTKAIFASTCVHMSSRLVMFLEERVNRALSSS</sequence>
<name>A0A5P8PR50_9CAUD</name>
<reference evidence="2 3" key="1">
    <citation type="submission" date="2019-09" db="EMBL/GenBank/DDBJ databases">
        <title>The characteristics and genome analysis of VB_ApiP_XC38, a novel N4-like phage Infecting Acinetobacter pittii.</title>
        <authorList>
            <person name="Cheng M."/>
        </authorList>
    </citation>
    <scope>NUCLEOTIDE SEQUENCE [LARGE SCALE GENOMIC DNA]</scope>
</reference>
<gene>
    <name evidence="2" type="ORF">VBApiPXC38_48</name>
</gene>
<evidence type="ECO:0000256" key="1">
    <source>
        <dbReference type="SAM" id="Phobius"/>
    </source>
</evidence>
<proteinExistence type="predicted"/>
<dbReference type="PROSITE" id="PS51257">
    <property type="entry name" value="PROKAR_LIPOPROTEIN"/>
    <property type="match status" value="1"/>
</dbReference>
<dbReference type="EMBL" id="MN508356">
    <property type="protein sequence ID" value="QFR59735.1"/>
    <property type="molecule type" value="Genomic_DNA"/>
</dbReference>